<evidence type="ECO:0008006" key="4">
    <source>
        <dbReference type="Google" id="ProtNLM"/>
    </source>
</evidence>
<evidence type="ECO:0000256" key="1">
    <source>
        <dbReference type="SAM" id="Phobius"/>
    </source>
</evidence>
<feature type="transmembrane region" description="Helical" evidence="1">
    <location>
        <begin position="12"/>
        <end position="39"/>
    </location>
</feature>
<gene>
    <name evidence="2" type="ORF">FC50_GL002026</name>
</gene>
<proteinExistence type="predicted"/>
<keyword evidence="1" id="KW-0472">Membrane</keyword>
<protein>
    <recommendedName>
        <fullName evidence="4">DUF2273 domain-containing protein</fullName>
    </recommendedName>
</protein>
<dbReference type="PATRIC" id="fig|1423783.4.peg.2076"/>
<name>A0A0R1TTV0_9LACO</name>
<evidence type="ECO:0000313" key="3">
    <source>
        <dbReference type="Proteomes" id="UP000051922"/>
    </source>
</evidence>
<organism evidence="2 3">
    <name type="scientific">Lacticaseibacillus pantheris DSM 15945 = JCM 12539 = NBRC 106106</name>
    <dbReference type="NCBI Taxonomy" id="1423783"/>
    <lineage>
        <taxon>Bacteria</taxon>
        <taxon>Bacillati</taxon>
        <taxon>Bacillota</taxon>
        <taxon>Bacilli</taxon>
        <taxon>Lactobacillales</taxon>
        <taxon>Lactobacillaceae</taxon>
        <taxon>Lacticaseibacillus</taxon>
    </lineage>
</organism>
<evidence type="ECO:0000313" key="2">
    <source>
        <dbReference type="EMBL" id="KRL84710.1"/>
    </source>
</evidence>
<comment type="caution">
    <text evidence="2">The sequence shown here is derived from an EMBL/GenBank/DDBJ whole genome shotgun (WGS) entry which is preliminary data.</text>
</comment>
<keyword evidence="3" id="KW-1185">Reference proteome</keyword>
<accession>A0A0R1TTV0</accession>
<dbReference type="AlphaFoldDB" id="A0A0R1TTV0"/>
<dbReference type="RefSeq" id="WP_054650995.1">
    <property type="nucleotide sequence ID" value="NZ_AZFJ01000059.1"/>
</dbReference>
<dbReference type="Proteomes" id="UP000051922">
    <property type="component" value="Unassembled WGS sequence"/>
</dbReference>
<reference evidence="2 3" key="1">
    <citation type="journal article" date="2015" name="Genome Announc.">
        <title>Expanding the biotechnology potential of lactobacilli through comparative genomics of 213 strains and associated genera.</title>
        <authorList>
            <person name="Sun Z."/>
            <person name="Harris H.M."/>
            <person name="McCann A."/>
            <person name="Guo C."/>
            <person name="Argimon S."/>
            <person name="Zhang W."/>
            <person name="Yang X."/>
            <person name="Jeffery I.B."/>
            <person name="Cooney J.C."/>
            <person name="Kagawa T.F."/>
            <person name="Liu W."/>
            <person name="Song Y."/>
            <person name="Salvetti E."/>
            <person name="Wrobel A."/>
            <person name="Rasinkangas P."/>
            <person name="Parkhill J."/>
            <person name="Rea M.C."/>
            <person name="O'Sullivan O."/>
            <person name="Ritari J."/>
            <person name="Douillard F.P."/>
            <person name="Paul Ross R."/>
            <person name="Yang R."/>
            <person name="Briner A.E."/>
            <person name="Felis G.E."/>
            <person name="de Vos W.M."/>
            <person name="Barrangou R."/>
            <person name="Klaenhammer T.R."/>
            <person name="Caufield P.W."/>
            <person name="Cui Y."/>
            <person name="Zhang H."/>
            <person name="O'Toole P.W."/>
        </authorList>
    </citation>
    <scope>NUCLEOTIDE SEQUENCE [LARGE SCALE GENOMIC DNA]</scope>
    <source>
        <strain evidence="2 3">DSM 15945</strain>
    </source>
</reference>
<dbReference type="STRING" id="1423783.FC50_GL002026"/>
<dbReference type="EMBL" id="AZFJ01000059">
    <property type="protein sequence ID" value="KRL84710.1"/>
    <property type="molecule type" value="Genomic_DNA"/>
</dbReference>
<sequence>MSKEIVGGLTGCAAIIVWLQFGFGGLLLALLGGIVGLLVARYLVPNWPAIAQWLTAGKNLFDKER</sequence>
<keyword evidence="1" id="KW-0812">Transmembrane</keyword>
<keyword evidence="1" id="KW-1133">Transmembrane helix</keyword>